<dbReference type="InterPro" id="IPR013083">
    <property type="entry name" value="Znf_RING/FYVE/PHD"/>
</dbReference>
<feature type="region of interest" description="Disordered" evidence="5">
    <location>
        <begin position="448"/>
        <end position="496"/>
    </location>
</feature>
<evidence type="ECO:0000259" key="6">
    <source>
        <dbReference type="PROSITE" id="PS50089"/>
    </source>
</evidence>
<keyword evidence="8" id="KW-1185">Reference proteome</keyword>
<evidence type="ECO:0000256" key="4">
    <source>
        <dbReference type="PROSITE-ProRule" id="PRU00175"/>
    </source>
</evidence>
<dbReference type="InterPro" id="IPR058504">
    <property type="entry name" value="DUF8191"/>
</dbReference>
<evidence type="ECO:0000256" key="3">
    <source>
        <dbReference type="ARBA" id="ARBA00022833"/>
    </source>
</evidence>
<feature type="compositionally biased region" description="Polar residues" evidence="5">
    <location>
        <begin position="151"/>
        <end position="165"/>
    </location>
</feature>
<proteinExistence type="predicted"/>
<sequence length="637" mass="72910">MDIRTWQSKRSVRRSNMLEWPGAGIGNPDIPGLKYYHHRRSSFCSQRHPQPLRILKTSSRDRGISGSRRIERLSSRTTTMPPPSSSSGSHGFSHRRTTISSRLRENRTQSLIIPPSSGRRDRSPDLYIHTTDDSNIRSDTKKRRGALRLASVSQTNQMRISQNLSVPEESIGDRGRKGKSRHRPTSQVSEDVDMVSTEEPPARIGAKSRKKDRSRSRETAYTYHKAQTPLPSEDEKEDTRSYTGPLAATEYHRMKKEYESMKKSYSIPQENDRLKKELAATIRSNSEHCTHIEKLRTQTKKSDEVINTIESHMNCHICMDLLHKPCGYVISQSRLRSFTLTLRFYAMYVRLSPCGHVLCQGCLQEWFRSAPAADDEMDDEGMPESLLYRKKTCPVCRTTVLTRPLPLFLVKSISVALEKVKGPVPRAPSPTPETDADPWAGIFFERSKGFDDTDEDDDSDDDDDEDEDIYEDPWSDDGDGYGTAEEGDNYEGPYVRPQWSPPSVYVSADDIAEFVTEPTNIELAMLRRGVTVQMMQLFHMSYSHEHGLTALIDGDNVVHLGWNIELLPGDESGEDFMEWVTSDIHERPERWDREDEWNGRWRAWKLIAADEVDEYATSDSEAWVADMYDTDDELNLL</sequence>
<feature type="compositionally biased region" description="Basic and acidic residues" evidence="5">
    <location>
        <begin position="118"/>
        <end position="139"/>
    </location>
</feature>
<protein>
    <recommendedName>
        <fullName evidence="6">RING-type domain-containing protein</fullName>
    </recommendedName>
</protein>
<feature type="compositionally biased region" description="Acidic residues" evidence="5">
    <location>
        <begin position="452"/>
        <end position="489"/>
    </location>
</feature>
<evidence type="ECO:0000256" key="2">
    <source>
        <dbReference type="ARBA" id="ARBA00022771"/>
    </source>
</evidence>
<dbReference type="InterPro" id="IPR017907">
    <property type="entry name" value="Znf_RING_CS"/>
</dbReference>
<dbReference type="InterPro" id="IPR018957">
    <property type="entry name" value="Znf_C3HC4_RING-type"/>
</dbReference>
<dbReference type="AlphaFoldDB" id="A0AAD5YCQ0"/>
<dbReference type="SUPFAM" id="SSF57850">
    <property type="entry name" value="RING/U-box"/>
    <property type="match status" value="1"/>
</dbReference>
<dbReference type="InterPro" id="IPR001841">
    <property type="entry name" value="Znf_RING"/>
</dbReference>
<dbReference type="Pfam" id="PF00097">
    <property type="entry name" value="zf-C3HC4"/>
    <property type="match status" value="1"/>
</dbReference>
<feature type="compositionally biased region" description="Basic and acidic residues" evidence="5">
    <location>
        <begin position="58"/>
        <end position="74"/>
    </location>
</feature>
<evidence type="ECO:0000256" key="1">
    <source>
        <dbReference type="ARBA" id="ARBA00022723"/>
    </source>
</evidence>
<comment type="caution">
    <text evidence="7">The sequence shown here is derived from an EMBL/GenBank/DDBJ whole genome shotgun (WGS) entry which is preliminary data.</text>
</comment>
<name>A0AAD5YCQ0_9APHY</name>
<keyword evidence="3" id="KW-0862">Zinc</keyword>
<dbReference type="SMART" id="SM00184">
    <property type="entry name" value="RING"/>
    <property type="match status" value="1"/>
</dbReference>
<reference evidence="7" key="1">
    <citation type="submission" date="2022-07" db="EMBL/GenBank/DDBJ databases">
        <title>Genome Sequence of Physisporinus lineatus.</title>
        <authorList>
            <person name="Buettner E."/>
        </authorList>
    </citation>
    <scope>NUCLEOTIDE SEQUENCE</scope>
    <source>
        <strain evidence="7">VT162</strain>
    </source>
</reference>
<dbReference type="Proteomes" id="UP001212997">
    <property type="component" value="Unassembled WGS sequence"/>
</dbReference>
<dbReference type="Pfam" id="PF26609">
    <property type="entry name" value="DUF8191"/>
    <property type="match status" value="1"/>
</dbReference>
<feature type="compositionally biased region" description="Low complexity" evidence="5">
    <location>
        <begin position="75"/>
        <end position="91"/>
    </location>
</feature>
<dbReference type="PROSITE" id="PS50089">
    <property type="entry name" value="ZF_RING_2"/>
    <property type="match status" value="1"/>
</dbReference>
<keyword evidence="2 4" id="KW-0863">Zinc-finger</keyword>
<evidence type="ECO:0000256" key="5">
    <source>
        <dbReference type="SAM" id="MobiDB-lite"/>
    </source>
</evidence>
<evidence type="ECO:0000313" key="8">
    <source>
        <dbReference type="Proteomes" id="UP001212997"/>
    </source>
</evidence>
<feature type="region of interest" description="Disordered" evidence="5">
    <location>
        <begin position="42"/>
        <end position="242"/>
    </location>
</feature>
<dbReference type="PROSITE" id="PS00518">
    <property type="entry name" value="ZF_RING_1"/>
    <property type="match status" value="1"/>
</dbReference>
<organism evidence="7 8">
    <name type="scientific">Meripilus lineatus</name>
    <dbReference type="NCBI Taxonomy" id="2056292"/>
    <lineage>
        <taxon>Eukaryota</taxon>
        <taxon>Fungi</taxon>
        <taxon>Dikarya</taxon>
        <taxon>Basidiomycota</taxon>
        <taxon>Agaricomycotina</taxon>
        <taxon>Agaricomycetes</taxon>
        <taxon>Polyporales</taxon>
        <taxon>Meripilaceae</taxon>
        <taxon>Meripilus</taxon>
    </lineage>
</organism>
<evidence type="ECO:0000313" key="7">
    <source>
        <dbReference type="EMBL" id="KAJ3482832.1"/>
    </source>
</evidence>
<accession>A0AAD5YCQ0</accession>
<dbReference type="EMBL" id="JANAWD010000254">
    <property type="protein sequence ID" value="KAJ3482832.1"/>
    <property type="molecule type" value="Genomic_DNA"/>
</dbReference>
<keyword evidence="1" id="KW-0479">Metal-binding</keyword>
<gene>
    <name evidence="7" type="ORF">NLI96_g6710</name>
</gene>
<dbReference type="GO" id="GO:0008270">
    <property type="term" value="F:zinc ion binding"/>
    <property type="evidence" value="ECO:0007669"/>
    <property type="project" value="UniProtKB-KW"/>
</dbReference>
<feature type="domain" description="RING-type" evidence="6">
    <location>
        <begin position="315"/>
        <end position="397"/>
    </location>
</feature>
<dbReference type="Gene3D" id="3.30.40.10">
    <property type="entry name" value="Zinc/RING finger domain, C3HC4 (zinc finger)"/>
    <property type="match status" value="1"/>
</dbReference>